<gene>
    <name evidence="2" type="ORF">EGW08_021837</name>
</gene>
<proteinExistence type="predicted"/>
<evidence type="ECO:0000313" key="3">
    <source>
        <dbReference type="Proteomes" id="UP000271974"/>
    </source>
</evidence>
<comment type="caution">
    <text evidence="2">The sequence shown here is derived from an EMBL/GenBank/DDBJ whole genome shotgun (WGS) entry which is preliminary data.</text>
</comment>
<reference evidence="2 3" key="1">
    <citation type="submission" date="2019-01" db="EMBL/GenBank/DDBJ databases">
        <title>A draft genome assembly of the solar-powered sea slug Elysia chlorotica.</title>
        <authorList>
            <person name="Cai H."/>
            <person name="Li Q."/>
            <person name="Fang X."/>
            <person name="Li J."/>
            <person name="Curtis N.E."/>
            <person name="Altenburger A."/>
            <person name="Shibata T."/>
            <person name="Feng M."/>
            <person name="Maeda T."/>
            <person name="Schwartz J.A."/>
            <person name="Shigenobu S."/>
            <person name="Lundholm N."/>
            <person name="Nishiyama T."/>
            <person name="Yang H."/>
            <person name="Hasebe M."/>
            <person name="Li S."/>
            <person name="Pierce S.K."/>
            <person name="Wang J."/>
        </authorList>
    </citation>
    <scope>NUCLEOTIDE SEQUENCE [LARGE SCALE GENOMIC DNA]</scope>
    <source>
        <strain evidence="2">EC2010</strain>
        <tissue evidence="2">Whole organism of an adult</tissue>
    </source>
</reference>
<evidence type="ECO:0008006" key="4">
    <source>
        <dbReference type="Google" id="ProtNLM"/>
    </source>
</evidence>
<sequence>MLLRIQPYDCTIVYKPGPEMILADYMSRASPDEGQTIDKMFFVKNLTIITSKACIDYFKSVFAVHGIPDELITDNATVVKRSKEPRSYIVLTDRGQQLRRNRRHLRELPTPGKVGNHRSSHRQQHSGKAGSDDFTQVDTEHSIPLAQFTHSTQTPPLHNTDSTGLADLGLQTTAKEDNPSDDTHCNAEAPTTGTSSRCGRPIVRPSRFCD</sequence>
<dbReference type="AlphaFoldDB" id="A0A3S0ZLV1"/>
<protein>
    <recommendedName>
        <fullName evidence="4">Integrase catalytic domain-containing protein</fullName>
    </recommendedName>
</protein>
<feature type="compositionally biased region" description="Basic and acidic residues" evidence="1">
    <location>
        <begin position="174"/>
        <end position="185"/>
    </location>
</feature>
<feature type="region of interest" description="Disordered" evidence="1">
    <location>
        <begin position="173"/>
        <end position="199"/>
    </location>
</feature>
<accession>A0A3S0ZLV1</accession>
<dbReference type="Proteomes" id="UP000271974">
    <property type="component" value="Unassembled WGS sequence"/>
</dbReference>
<dbReference type="OrthoDB" id="10067067at2759"/>
<keyword evidence="3" id="KW-1185">Reference proteome</keyword>
<organism evidence="2 3">
    <name type="scientific">Elysia chlorotica</name>
    <name type="common">Eastern emerald elysia</name>
    <name type="synonym">Sea slug</name>
    <dbReference type="NCBI Taxonomy" id="188477"/>
    <lineage>
        <taxon>Eukaryota</taxon>
        <taxon>Metazoa</taxon>
        <taxon>Spiralia</taxon>
        <taxon>Lophotrochozoa</taxon>
        <taxon>Mollusca</taxon>
        <taxon>Gastropoda</taxon>
        <taxon>Heterobranchia</taxon>
        <taxon>Euthyneura</taxon>
        <taxon>Panpulmonata</taxon>
        <taxon>Sacoglossa</taxon>
        <taxon>Placobranchoidea</taxon>
        <taxon>Plakobranchidae</taxon>
        <taxon>Elysia</taxon>
    </lineage>
</organism>
<evidence type="ECO:0000256" key="1">
    <source>
        <dbReference type="SAM" id="MobiDB-lite"/>
    </source>
</evidence>
<feature type="compositionally biased region" description="Basic residues" evidence="1">
    <location>
        <begin position="115"/>
        <end position="125"/>
    </location>
</feature>
<name>A0A3S0ZLV1_ELYCH</name>
<dbReference type="EMBL" id="RQTK01001418">
    <property type="protein sequence ID" value="RUS70393.1"/>
    <property type="molecule type" value="Genomic_DNA"/>
</dbReference>
<evidence type="ECO:0000313" key="2">
    <source>
        <dbReference type="EMBL" id="RUS70393.1"/>
    </source>
</evidence>
<feature type="region of interest" description="Disordered" evidence="1">
    <location>
        <begin position="96"/>
        <end position="135"/>
    </location>
</feature>